<reference evidence="2" key="1">
    <citation type="journal article" date="2023" name="Science">
        <title>Genome structures resolve the early diversification of teleost fishes.</title>
        <authorList>
            <person name="Parey E."/>
            <person name="Louis A."/>
            <person name="Montfort J."/>
            <person name="Bouchez O."/>
            <person name="Roques C."/>
            <person name="Iampietro C."/>
            <person name="Lluch J."/>
            <person name="Castinel A."/>
            <person name="Donnadieu C."/>
            <person name="Desvignes T."/>
            <person name="Floi Bucao C."/>
            <person name="Jouanno E."/>
            <person name="Wen M."/>
            <person name="Mejri S."/>
            <person name="Dirks R."/>
            <person name="Jansen H."/>
            <person name="Henkel C."/>
            <person name="Chen W.J."/>
            <person name="Zahm M."/>
            <person name="Cabau C."/>
            <person name="Klopp C."/>
            <person name="Thompson A.W."/>
            <person name="Robinson-Rechavi M."/>
            <person name="Braasch I."/>
            <person name="Lecointre G."/>
            <person name="Bobe J."/>
            <person name="Postlethwait J.H."/>
            <person name="Berthelot C."/>
            <person name="Roest Crollius H."/>
            <person name="Guiguen Y."/>
        </authorList>
    </citation>
    <scope>NUCLEOTIDE SEQUENCE</scope>
    <source>
        <strain evidence="2">WJC10195</strain>
    </source>
</reference>
<sequence length="152" mass="15891">MVSCGKREFPRASKGAERTRGALSTSTETNSAAGTVSAGRGWRPFPVLPRLGLLAESLLAGLTGNATPARMLCPGTSPHSSSLSSSSSSITFFIIIIARPPLVSSDTADLRQIPFPHPRRWGEHPVQQTAGTLLCGHTCVGQRELAACLPAG</sequence>
<accession>A0A9Q1IRM1</accession>
<protein>
    <submittedName>
        <fullName evidence="2">Uncharacterized protein</fullName>
    </submittedName>
</protein>
<dbReference type="EMBL" id="JAINUF010000009">
    <property type="protein sequence ID" value="KAJ8349988.1"/>
    <property type="molecule type" value="Genomic_DNA"/>
</dbReference>
<evidence type="ECO:0000313" key="3">
    <source>
        <dbReference type="Proteomes" id="UP001152622"/>
    </source>
</evidence>
<dbReference type="Proteomes" id="UP001152622">
    <property type="component" value="Chromosome 9"/>
</dbReference>
<proteinExistence type="predicted"/>
<name>A0A9Q1IRM1_SYNKA</name>
<keyword evidence="3" id="KW-1185">Reference proteome</keyword>
<evidence type="ECO:0000313" key="2">
    <source>
        <dbReference type="EMBL" id="KAJ8349988.1"/>
    </source>
</evidence>
<gene>
    <name evidence="2" type="ORF">SKAU_G00251180</name>
</gene>
<comment type="caution">
    <text evidence="2">The sequence shown here is derived from an EMBL/GenBank/DDBJ whole genome shotgun (WGS) entry which is preliminary data.</text>
</comment>
<organism evidence="2 3">
    <name type="scientific">Synaphobranchus kaupii</name>
    <name type="common">Kaup's arrowtooth eel</name>
    <dbReference type="NCBI Taxonomy" id="118154"/>
    <lineage>
        <taxon>Eukaryota</taxon>
        <taxon>Metazoa</taxon>
        <taxon>Chordata</taxon>
        <taxon>Craniata</taxon>
        <taxon>Vertebrata</taxon>
        <taxon>Euteleostomi</taxon>
        <taxon>Actinopterygii</taxon>
        <taxon>Neopterygii</taxon>
        <taxon>Teleostei</taxon>
        <taxon>Anguilliformes</taxon>
        <taxon>Synaphobranchidae</taxon>
        <taxon>Synaphobranchus</taxon>
    </lineage>
</organism>
<feature type="compositionally biased region" description="Polar residues" evidence="1">
    <location>
        <begin position="22"/>
        <end position="34"/>
    </location>
</feature>
<evidence type="ECO:0000256" key="1">
    <source>
        <dbReference type="SAM" id="MobiDB-lite"/>
    </source>
</evidence>
<dbReference type="AlphaFoldDB" id="A0A9Q1IRM1"/>
<feature type="region of interest" description="Disordered" evidence="1">
    <location>
        <begin position="1"/>
        <end position="38"/>
    </location>
</feature>
<feature type="compositionally biased region" description="Basic and acidic residues" evidence="1">
    <location>
        <begin position="1"/>
        <end position="20"/>
    </location>
</feature>